<dbReference type="PANTHER" id="PTHR10587">
    <property type="entry name" value="GLYCOSYL TRANSFERASE-RELATED"/>
    <property type="match status" value="1"/>
</dbReference>
<dbReference type="InterPro" id="IPR036582">
    <property type="entry name" value="Mao_N_sf"/>
</dbReference>
<dbReference type="CDD" id="cd10944">
    <property type="entry name" value="CE4_SmPgdA_like"/>
    <property type="match status" value="1"/>
</dbReference>
<dbReference type="Gene3D" id="3.30.457.10">
    <property type="entry name" value="Copper amine oxidase-like, N-terminal domain"/>
    <property type="match status" value="1"/>
</dbReference>
<dbReference type="RefSeq" id="WP_328282112.1">
    <property type="nucleotide sequence ID" value="NZ_JARTLD010000074.1"/>
</dbReference>
<organism evidence="2 3">
    <name type="scientific">Paenibacillus chibensis</name>
    <dbReference type="NCBI Taxonomy" id="59846"/>
    <lineage>
        <taxon>Bacteria</taxon>
        <taxon>Bacillati</taxon>
        <taxon>Bacillota</taxon>
        <taxon>Bacilli</taxon>
        <taxon>Bacillales</taxon>
        <taxon>Paenibacillaceae</taxon>
        <taxon>Paenibacillus</taxon>
    </lineage>
</organism>
<dbReference type="Pfam" id="PF01522">
    <property type="entry name" value="Polysacc_deac_1"/>
    <property type="match status" value="1"/>
</dbReference>
<dbReference type="Gene3D" id="3.20.20.370">
    <property type="entry name" value="Glycoside hydrolase/deacetylase"/>
    <property type="match status" value="1"/>
</dbReference>
<comment type="caution">
    <text evidence="2">The sequence shown here is derived from an EMBL/GenBank/DDBJ whole genome shotgun (WGS) entry which is preliminary data.</text>
</comment>
<protein>
    <submittedName>
        <fullName evidence="2">Polysaccharide deacetylase</fullName>
    </submittedName>
</protein>
<dbReference type="SUPFAM" id="SSF88713">
    <property type="entry name" value="Glycoside hydrolase/deacetylase"/>
    <property type="match status" value="1"/>
</dbReference>
<dbReference type="InterPro" id="IPR011330">
    <property type="entry name" value="Glyco_hydro/deAcase_b/a-brl"/>
</dbReference>
<gene>
    <name evidence="2" type="ORF">P9847_25770</name>
</gene>
<dbReference type="InterPro" id="IPR012854">
    <property type="entry name" value="Cu_amine_oxidase-like_N"/>
</dbReference>
<dbReference type="PROSITE" id="PS51677">
    <property type="entry name" value="NODB"/>
    <property type="match status" value="1"/>
</dbReference>
<accession>A0ABU6Q0L2</accession>
<evidence type="ECO:0000313" key="3">
    <source>
        <dbReference type="Proteomes" id="UP001343257"/>
    </source>
</evidence>
<dbReference type="EMBL" id="JARTLD010000074">
    <property type="protein sequence ID" value="MED5020672.1"/>
    <property type="molecule type" value="Genomic_DNA"/>
</dbReference>
<dbReference type="SUPFAM" id="SSF55383">
    <property type="entry name" value="Copper amine oxidase, domain N"/>
    <property type="match status" value="1"/>
</dbReference>
<keyword evidence="3" id="KW-1185">Reference proteome</keyword>
<dbReference type="InterPro" id="IPR002509">
    <property type="entry name" value="NODB_dom"/>
</dbReference>
<sequence>MFKRLLQGKKNGCVLVAMLLMAFFFFAGEVSYGPQSLAAAKDSVQPTKEQKQVQPLNASAAVSKLKPAPASGGKTVYLTFDDGPSALTGSVLDILKKNNIHATFFVLGEQVKRYPELLQRIFEEGHVIGNHTYDHNYTELYSGFPVFWDQIKRTEEEINRITGMRPQLVRAPGGTAGHFDDTYFRLMKQGGYVVTDWNVDSGDSKRRGVPASEIIQGAETPVKSDQVVLLMHDGSGHGESVKALPQIIAWYKAKGYQFGVLSPDREPLVQFKVSDKAKRLKRGAPSAEWVQSHVAGNSALFANAKPLRLEVGGMETTLQSGEYLYEDGRYMVPVRAVAERLGGTAAWNAQTQTVDVTLSADTGTTLHIDTRSGLISVSSSGKAGAGEPTSVSIMNDAVWVPVRDLFEKAGYMKINASETGEERRIKIF</sequence>
<evidence type="ECO:0000313" key="2">
    <source>
        <dbReference type="EMBL" id="MED5020672.1"/>
    </source>
</evidence>
<dbReference type="PANTHER" id="PTHR10587:SF125">
    <property type="entry name" value="POLYSACCHARIDE DEACETYLASE YHEN-RELATED"/>
    <property type="match status" value="1"/>
</dbReference>
<name>A0ABU6Q0L2_9BACL</name>
<feature type="domain" description="NodB homology" evidence="1">
    <location>
        <begin position="74"/>
        <end position="259"/>
    </location>
</feature>
<evidence type="ECO:0000259" key="1">
    <source>
        <dbReference type="PROSITE" id="PS51677"/>
    </source>
</evidence>
<dbReference type="Proteomes" id="UP001343257">
    <property type="component" value="Unassembled WGS sequence"/>
</dbReference>
<dbReference type="Pfam" id="PF07833">
    <property type="entry name" value="Cu_amine_oxidN1"/>
    <property type="match status" value="1"/>
</dbReference>
<proteinExistence type="predicted"/>
<reference evidence="2 3" key="1">
    <citation type="submission" date="2023-03" db="EMBL/GenBank/DDBJ databases">
        <title>Bacillus Genome Sequencing.</title>
        <authorList>
            <person name="Dunlap C."/>
        </authorList>
    </citation>
    <scope>NUCLEOTIDE SEQUENCE [LARGE SCALE GENOMIC DNA]</scope>
    <source>
        <strain evidence="2 3">NRS-52</strain>
    </source>
</reference>
<dbReference type="InterPro" id="IPR050248">
    <property type="entry name" value="Polysacc_deacetylase_ArnD"/>
</dbReference>